<keyword evidence="1" id="KW-0472">Membrane</keyword>
<gene>
    <name evidence="2" type="ordered locus">Ahos_1560</name>
</gene>
<proteinExistence type="predicted"/>
<sequence length="67" mass="7264">MIKKPTRLGTESDQKISKSLSRMELFYIGLGGIIGSGWLFATLYVAEDAGGASILSWIIGGEWIRSS</sequence>
<dbReference type="Proteomes" id="UP000008458">
    <property type="component" value="Chromosome"/>
</dbReference>
<dbReference type="STRING" id="933801.Ahos_1560"/>
<accession>F4B5L9</accession>
<dbReference type="AlphaFoldDB" id="F4B5L9"/>
<evidence type="ECO:0000313" key="2">
    <source>
        <dbReference type="EMBL" id="AEE94443.1"/>
    </source>
</evidence>
<reference evidence="2 3" key="1">
    <citation type="journal article" date="2011" name="Extremophiles">
        <title>Genomic analysis of Acidianus hospitalis W1 a host for studying crenarchaeal virus and plasmid life cycles.</title>
        <authorList>
            <person name="You X.Y."/>
            <person name="Liu C."/>
            <person name="Wang S.Y."/>
            <person name="Jiang C.Y."/>
            <person name="Shah S.A."/>
            <person name="Prangishvili D."/>
            <person name="She Q."/>
            <person name="Liu S.J."/>
            <person name="Garrett R.A."/>
        </authorList>
    </citation>
    <scope>NUCLEOTIDE SEQUENCE [LARGE SCALE GENOMIC DNA]</scope>
    <source>
        <strain evidence="2 3">W1</strain>
    </source>
</reference>
<dbReference type="EMBL" id="CP002535">
    <property type="protein sequence ID" value="AEE94443.1"/>
    <property type="molecule type" value="Genomic_DNA"/>
</dbReference>
<evidence type="ECO:0000313" key="3">
    <source>
        <dbReference type="Proteomes" id="UP000008458"/>
    </source>
</evidence>
<evidence type="ECO:0000256" key="1">
    <source>
        <dbReference type="SAM" id="Phobius"/>
    </source>
</evidence>
<reference key="2">
    <citation type="journal article" date="2011" name="Extremophiles">
        <title>Genomic analyses of Acidianus hospitalis W1 a host for studying crenarchaeal virus and plasmid life cycles.</title>
        <authorList>
            <person name="You X.Y."/>
            <person name="Liu C."/>
            <person name="Wang S.Y."/>
            <person name="Jiang C.Y."/>
            <person name="Shah S.A."/>
            <person name="Prangishvili D."/>
            <person name="Liu S.J."/>
            <person name="Garrett R.A."/>
        </authorList>
    </citation>
    <scope>NUCLEOTIDE SEQUENCE</scope>
    <source>
        <strain>W1</strain>
    </source>
</reference>
<dbReference type="KEGG" id="aho:Ahos_1560"/>
<dbReference type="eggNOG" id="arCOG00009">
    <property type="taxonomic scope" value="Archaea"/>
</dbReference>
<dbReference type="Gene3D" id="1.20.1740.10">
    <property type="entry name" value="Amino acid/polyamine transporter I"/>
    <property type="match status" value="1"/>
</dbReference>
<dbReference type="GeneID" id="10601061"/>
<protein>
    <submittedName>
        <fullName evidence="2">Amino acid permease-associated region</fullName>
    </submittedName>
</protein>
<dbReference type="PANTHER" id="PTHR47547">
    <property type="match status" value="1"/>
</dbReference>
<dbReference type="PANTHER" id="PTHR47547:SF1">
    <property type="entry name" value="ASPARTATE-PROTON SYMPORTER"/>
    <property type="match status" value="1"/>
</dbReference>
<dbReference type="RefSeq" id="WP_013776358.1">
    <property type="nucleotide sequence ID" value="NC_015518.1"/>
</dbReference>
<keyword evidence="1" id="KW-0812">Transmembrane</keyword>
<keyword evidence="3" id="KW-1185">Reference proteome</keyword>
<dbReference type="InterPro" id="IPR052962">
    <property type="entry name" value="AA_Transporter_AGT"/>
</dbReference>
<organism evidence="2 3">
    <name type="scientific">Acidianus hospitalis (strain W1)</name>
    <dbReference type="NCBI Taxonomy" id="933801"/>
    <lineage>
        <taxon>Archaea</taxon>
        <taxon>Thermoproteota</taxon>
        <taxon>Thermoprotei</taxon>
        <taxon>Sulfolobales</taxon>
        <taxon>Sulfolobaceae</taxon>
        <taxon>Acidianus</taxon>
    </lineage>
</organism>
<dbReference type="HOGENOM" id="CLU_2801990_0_0_2"/>
<feature type="transmembrane region" description="Helical" evidence="1">
    <location>
        <begin position="25"/>
        <end position="46"/>
    </location>
</feature>
<keyword evidence="1" id="KW-1133">Transmembrane helix</keyword>
<name>F4B5L9_ACIHW</name>